<feature type="region of interest" description="Disordered" evidence="2">
    <location>
        <begin position="406"/>
        <end position="432"/>
    </location>
</feature>
<feature type="compositionally biased region" description="Basic residues" evidence="2">
    <location>
        <begin position="485"/>
        <end position="498"/>
    </location>
</feature>
<evidence type="ECO:0000256" key="1">
    <source>
        <dbReference type="SAM" id="Coils"/>
    </source>
</evidence>
<dbReference type="STRING" id="35722.A0A0B7N5A9"/>
<gene>
    <name evidence="3" type="primary">PARPA_07537.1 scaffold 28415</name>
</gene>
<feature type="compositionally biased region" description="Polar residues" evidence="2">
    <location>
        <begin position="224"/>
        <end position="264"/>
    </location>
</feature>
<dbReference type="Proteomes" id="UP000054107">
    <property type="component" value="Unassembled WGS sequence"/>
</dbReference>
<feature type="compositionally biased region" description="Acidic residues" evidence="2">
    <location>
        <begin position="423"/>
        <end position="432"/>
    </location>
</feature>
<sequence length="721" mass="83283">MKLFKKKKSEKNLANAILLQDSRELESSHVAKYHTKPASSMATIPVASTSTTLPNTPTIEERPPSPPLILMPKPRRPHTPTRALMGRYDHDKTQVEEDESSPFVHQQEISPILLPTPRELPLLPQLVKPAARHLPQQQAPGAVSSHSTIISDDSSRVYESALESLSDATEDDPTAAAERPVLPAVVKKKPSLKPIVNPLHMPLLPQQQLQQDIMAIGVISDSSSSLTASPQQQQQHIQKRSNAGSSANNVTPLQHDSKQTSTPKMASKSEQKKPQNQHVPPPQPAQRLLLDSLFEQQKEDGQAALLIEQQKKDEQTALLKELKRQVELIEKQRIKDREEWTRKEQELLSHRHQMMETLIETKEQLTSVLKSREEDHNNKAKLTYYDQQLKQQQLLQLQKQVAEMNLKHHHHHHHQQQQQQQQEEGDDDEEEIDEEDLNANYYPQQFYPENDPDALLEKDDMGYDEAQMYHHRRMRNRSKSEDHIKHHSRSASRSSHHYQHADDGRRSSNSRSNYNGDDIPAPRKPVSRRASNASSKSTGGHRLDHTSPATTLVSSHSASKRRPRARSIESARWHEEQQMMMQMNGLPVYMDEMMVPYEKIRRSRSAGRDLHSMRPVSRASSAYNNPYYDDGDRVDEELFDSHPTFYDNEYYSGHMDNIPPKQQQQQQQQQMMPRYSHDIPYYPMPPQPHLSHQYLYSPADYYYQPPRHGQRYSSRHHYSYN</sequence>
<feature type="compositionally biased region" description="Polar residues" evidence="2">
    <location>
        <begin position="41"/>
        <end position="58"/>
    </location>
</feature>
<evidence type="ECO:0000313" key="4">
    <source>
        <dbReference type="Proteomes" id="UP000054107"/>
    </source>
</evidence>
<keyword evidence="1" id="KW-0175">Coiled coil</keyword>
<keyword evidence="4" id="KW-1185">Reference proteome</keyword>
<feature type="compositionally biased region" description="Low complexity" evidence="2">
    <location>
        <begin position="507"/>
        <end position="518"/>
    </location>
</feature>
<reference evidence="3 4" key="1">
    <citation type="submission" date="2014-09" db="EMBL/GenBank/DDBJ databases">
        <authorList>
            <person name="Ellenberger Sabrina"/>
        </authorList>
    </citation>
    <scope>NUCLEOTIDE SEQUENCE [LARGE SCALE GENOMIC DNA]</scope>
    <source>
        <strain evidence="3 4">CBS 412.66</strain>
    </source>
</reference>
<feature type="region of interest" description="Disordered" evidence="2">
    <location>
        <begin position="224"/>
        <end position="284"/>
    </location>
</feature>
<feature type="coiled-coil region" evidence="1">
    <location>
        <begin position="305"/>
        <end position="339"/>
    </location>
</feature>
<dbReference type="AlphaFoldDB" id="A0A0B7N5A9"/>
<evidence type="ECO:0000313" key="3">
    <source>
        <dbReference type="EMBL" id="CEP13458.1"/>
    </source>
</evidence>
<proteinExistence type="predicted"/>
<feature type="region of interest" description="Disordered" evidence="2">
    <location>
        <begin position="651"/>
        <end position="673"/>
    </location>
</feature>
<feature type="compositionally biased region" description="Polar residues" evidence="2">
    <location>
        <begin position="529"/>
        <end position="538"/>
    </location>
</feature>
<feature type="region of interest" description="Disordered" evidence="2">
    <location>
        <begin position="473"/>
        <end position="568"/>
    </location>
</feature>
<organism evidence="3 4">
    <name type="scientific">Parasitella parasitica</name>
    <dbReference type="NCBI Taxonomy" id="35722"/>
    <lineage>
        <taxon>Eukaryota</taxon>
        <taxon>Fungi</taxon>
        <taxon>Fungi incertae sedis</taxon>
        <taxon>Mucoromycota</taxon>
        <taxon>Mucoromycotina</taxon>
        <taxon>Mucoromycetes</taxon>
        <taxon>Mucorales</taxon>
        <taxon>Mucorineae</taxon>
        <taxon>Mucoraceae</taxon>
        <taxon>Parasitella</taxon>
    </lineage>
</organism>
<feature type="region of interest" description="Disordered" evidence="2">
    <location>
        <begin position="41"/>
        <end position="87"/>
    </location>
</feature>
<dbReference type="EMBL" id="LN729787">
    <property type="protein sequence ID" value="CEP13458.1"/>
    <property type="molecule type" value="Genomic_DNA"/>
</dbReference>
<dbReference type="OrthoDB" id="2291087at2759"/>
<feature type="compositionally biased region" description="Polar residues" evidence="2">
    <location>
        <begin position="547"/>
        <end position="557"/>
    </location>
</feature>
<accession>A0A0B7N5A9</accession>
<evidence type="ECO:0000256" key="2">
    <source>
        <dbReference type="SAM" id="MobiDB-lite"/>
    </source>
</evidence>
<name>A0A0B7N5A9_9FUNG</name>
<feature type="region of interest" description="Disordered" evidence="2">
    <location>
        <begin position="161"/>
        <end position="182"/>
    </location>
</feature>
<protein>
    <submittedName>
        <fullName evidence="3">Uncharacterized protein</fullName>
    </submittedName>
</protein>